<reference evidence="2 3" key="1">
    <citation type="journal article" date="2020" name="Mol. Plant">
        <title>The Chromosome-Based Rubber Tree Genome Provides New Insights into Spurge Genome Evolution and Rubber Biosynthesis.</title>
        <authorList>
            <person name="Liu J."/>
            <person name="Shi C."/>
            <person name="Shi C.C."/>
            <person name="Li W."/>
            <person name="Zhang Q.J."/>
            <person name="Zhang Y."/>
            <person name="Li K."/>
            <person name="Lu H.F."/>
            <person name="Shi C."/>
            <person name="Zhu S.T."/>
            <person name="Xiao Z.Y."/>
            <person name="Nan H."/>
            <person name="Yue Y."/>
            <person name="Zhu X.G."/>
            <person name="Wu Y."/>
            <person name="Hong X.N."/>
            <person name="Fan G.Y."/>
            <person name="Tong Y."/>
            <person name="Zhang D."/>
            <person name="Mao C.L."/>
            <person name="Liu Y.L."/>
            <person name="Hao S.J."/>
            <person name="Liu W.Q."/>
            <person name="Lv M.Q."/>
            <person name="Zhang H.B."/>
            <person name="Liu Y."/>
            <person name="Hu-Tang G.R."/>
            <person name="Wang J.P."/>
            <person name="Wang J.H."/>
            <person name="Sun Y.H."/>
            <person name="Ni S.B."/>
            <person name="Chen W.B."/>
            <person name="Zhang X.C."/>
            <person name="Jiao Y.N."/>
            <person name="Eichler E.E."/>
            <person name="Li G.H."/>
            <person name="Liu X."/>
            <person name="Gao L.Z."/>
        </authorList>
    </citation>
    <scope>NUCLEOTIDE SEQUENCE [LARGE SCALE GENOMIC DNA]</scope>
    <source>
        <strain evidence="3">cv. GT1</strain>
        <tissue evidence="2">Leaf</tissue>
    </source>
</reference>
<organism evidence="2 3">
    <name type="scientific">Hevea brasiliensis</name>
    <name type="common">Para rubber tree</name>
    <name type="synonym">Siphonia brasiliensis</name>
    <dbReference type="NCBI Taxonomy" id="3981"/>
    <lineage>
        <taxon>Eukaryota</taxon>
        <taxon>Viridiplantae</taxon>
        <taxon>Streptophyta</taxon>
        <taxon>Embryophyta</taxon>
        <taxon>Tracheophyta</taxon>
        <taxon>Spermatophyta</taxon>
        <taxon>Magnoliopsida</taxon>
        <taxon>eudicotyledons</taxon>
        <taxon>Gunneridae</taxon>
        <taxon>Pentapetalae</taxon>
        <taxon>rosids</taxon>
        <taxon>fabids</taxon>
        <taxon>Malpighiales</taxon>
        <taxon>Euphorbiaceae</taxon>
        <taxon>Crotonoideae</taxon>
        <taxon>Micrandreae</taxon>
        <taxon>Hevea</taxon>
    </lineage>
</organism>
<keyword evidence="1" id="KW-1133">Transmembrane helix</keyword>
<evidence type="ECO:0000313" key="2">
    <source>
        <dbReference type="EMBL" id="KAF2298289.1"/>
    </source>
</evidence>
<dbReference type="Proteomes" id="UP000467840">
    <property type="component" value="Chromosome 1"/>
</dbReference>
<keyword evidence="1" id="KW-0472">Membrane</keyword>
<dbReference type="AlphaFoldDB" id="A0A6A6LF73"/>
<accession>A0A6A6LF73</accession>
<comment type="caution">
    <text evidence="2">The sequence shown here is derived from an EMBL/GenBank/DDBJ whole genome shotgun (WGS) entry which is preliminary data.</text>
</comment>
<feature type="transmembrane region" description="Helical" evidence="1">
    <location>
        <begin position="6"/>
        <end position="28"/>
    </location>
</feature>
<gene>
    <name evidence="2" type="ORF">GH714_021360</name>
</gene>
<sequence>MGISSIASSGVGFGVGVEELLLLAIFMARSLGSDMRHVENSWGDMPRVTWEKMNGMRHVGLKEKSDMPHVIVHEVLHEACETL</sequence>
<name>A0A6A6LF73_HEVBR</name>
<dbReference type="EMBL" id="JAAGAX010000011">
    <property type="protein sequence ID" value="KAF2298289.1"/>
    <property type="molecule type" value="Genomic_DNA"/>
</dbReference>
<keyword evidence="1" id="KW-0812">Transmembrane</keyword>
<evidence type="ECO:0000256" key="1">
    <source>
        <dbReference type="SAM" id="Phobius"/>
    </source>
</evidence>
<evidence type="ECO:0000313" key="3">
    <source>
        <dbReference type="Proteomes" id="UP000467840"/>
    </source>
</evidence>
<keyword evidence="3" id="KW-1185">Reference proteome</keyword>
<proteinExistence type="predicted"/>
<protein>
    <submittedName>
        <fullName evidence="2">Uncharacterized protein</fullName>
    </submittedName>
</protein>